<dbReference type="AlphaFoldDB" id="A0A0E0Q5U4"/>
<reference evidence="2" key="2">
    <citation type="submission" date="2015-06" db="UniProtKB">
        <authorList>
            <consortium name="EnsemblPlants"/>
        </authorList>
    </citation>
    <scope>IDENTIFICATION</scope>
</reference>
<evidence type="ECO:0000313" key="3">
    <source>
        <dbReference type="Proteomes" id="UP000008022"/>
    </source>
</evidence>
<proteinExistence type="predicted"/>
<reference evidence="3" key="1">
    <citation type="submission" date="2013-06" db="EMBL/GenBank/DDBJ databases">
        <authorList>
            <person name="Zhao Q."/>
        </authorList>
    </citation>
    <scope>NUCLEOTIDE SEQUENCE</scope>
    <source>
        <strain evidence="3">cv. W1943</strain>
    </source>
</reference>
<feature type="region of interest" description="Disordered" evidence="1">
    <location>
        <begin position="1"/>
        <end position="36"/>
    </location>
</feature>
<dbReference type="Proteomes" id="UP000008022">
    <property type="component" value="Unassembled WGS sequence"/>
</dbReference>
<dbReference type="HOGENOM" id="CLU_2337321_0_0_1"/>
<keyword evidence="3" id="KW-1185">Reference proteome</keyword>
<accession>A0A0E0Q5U4</accession>
<dbReference type="Gramene" id="ORUFI07G07860.1">
    <property type="protein sequence ID" value="ORUFI07G07860.1"/>
    <property type="gene ID" value="ORUFI07G07860"/>
</dbReference>
<protein>
    <submittedName>
        <fullName evidence="2">Uncharacterized protein</fullName>
    </submittedName>
</protein>
<dbReference type="EnsemblPlants" id="ORUFI07G07860.1">
    <property type="protein sequence ID" value="ORUFI07G07860.1"/>
    <property type="gene ID" value="ORUFI07G07860"/>
</dbReference>
<dbReference type="OMA" id="AWRCRIR"/>
<sequence>MGGGGGGRQLVKEASVRRSRSGSRARPNLGGAPSLRVEGGLAHEAEVDDAAWRCRIRRHRGQIRFPCGGGSGASALGSDRCKPLEQRRWEAEAAGGSR</sequence>
<evidence type="ECO:0000313" key="2">
    <source>
        <dbReference type="EnsemblPlants" id="ORUFI07G07860.1"/>
    </source>
</evidence>
<evidence type="ECO:0000256" key="1">
    <source>
        <dbReference type="SAM" id="MobiDB-lite"/>
    </source>
</evidence>
<name>A0A0E0Q5U4_ORYRU</name>
<organism evidence="2 3">
    <name type="scientific">Oryza rufipogon</name>
    <name type="common">Brownbeard rice</name>
    <name type="synonym">Asian wild rice</name>
    <dbReference type="NCBI Taxonomy" id="4529"/>
    <lineage>
        <taxon>Eukaryota</taxon>
        <taxon>Viridiplantae</taxon>
        <taxon>Streptophyta</taxon>
        <taxon>Embryophyta</taxon>
        <taxon>Tracheophyta</taxon>
        <taxon>Spermatophyta</taxon>
        <taxon>Magnoliopsida</taxon>
        <taxon>Liliopsida</taxon>
        <taxon>Poales</taxon>
        <taxon>Poaceae</taxon>
        <taxon>BOP clade</taxon>
        <taxon>Oryzoideae</taxon>
        <taxon>Oryzeae</taxon>
        <taxon>Oryzinae</taxon>
        <taxon>Oryza</taxon>
    </lineage>
</organism>